<dbReference type="RefSeq" id="WP_171184592.1">
    <property type="nucleotide sequence ID" value="NZ_WTPX01000023.1"/>
</dbReference>
<dbReference type="PIRSF" id="PIRSF000185">
    <property type="entry name" value="Glu_DH"/>
    <property type="match status" value="1"/>
</dbReference>
<evidence type="ECO:0000313" key="8">
    <source>
        <dbReference type="Proteomes" id="UP000609651"/>
    </source>
</evidence>
<dbReference type="Proteomes" id="UP000609651">
    <property type="component" value="Unassembled WGS sequence"/>
</dbReference>
<evidence type="ECO:0000256" key="5">
    <source>
        <dbReference type="RuleBase" id="RU004417"/>
    </source>
</evidence>
<dbReference type="InterPro" id="IPR006097">
    <property type="entry name" value="Glu/Leu/Phe/Val/Trp_DH_dimer"/>
</dbReference>
<dbReference type="InterPro" id="IPR014362">
    <property type="entry name" value="Glu_DH"/>
</dbReference>
<comment type="similarity">
    <text evidence="1 4 5">Belongs to the Glu/Leu/Phe/Val dehydrogenases family.</text>
</comment>
<evidence type="ECO:0000256" key="3">
    <source>
        <dbReference type="ARBA" id="ARBA00023027"/>
    </source>
</evidence>
<dbReference type="InterPro" id="IPR046346">
    <property type="entry name" value="Aminoacid_DH-like_N_sf"/>
</dbReference>
<dbReference type="PANTHER" id="PTHR11606">
    <property type="entry name" value="GLUTAMATE DEHYDROGENASE"/>
    <property type="match status" value="1"/>
</dbReference>
<evidence type="ECO:0000256" key="4">
    <source>
        <dbReference type="PIRNR" id="PIRNR000185"/>
    </source>
</evidence>
<dbReference type="EMBL" id="WTPX01000023">
    <property type="protein sequence ID" value="NNJ25028.1"/>
    <property type="molecule type" value="Genomic_DNA"/>
</dbReference>
<keyword evidence="8" id="KW-1185">Reference proteome</keyword>
<dbReference type="InterPro" id="IPR006095">
    <property type="entry name" value="Glu/Leu/Phe/Val/Trp_DH"/>
</dbReference>
<accession>A0ABX1VCI8</accession>
<evidence type="ECO:0000259" key="6">
    <source>
        <dbReference type="SMART" id="SM00839"/>
    </source>
</evidence>
<dbReference type="InterPro" id="IPR033922">
    <property type="entry name" value="NAD_bind_Glu_DH"/>
</dbReference>
<dbReference type="Pfam" id="PF00208">
    <property type="entry name" value="ELFV_dehydrog"/>
    <property type="match status" value="1"/>
</dbReference>
<keyword evidence="2 4" id="KW-0560">Oxidoreductase</keyword>
<dbReference type="GO" id="GO:0004353">
    <property type="term" value="F:glutamate dehydrogenase [NAD(P)+] activity"/>
    <property type="evidence" value="ECO:0007669"/>
    <property type="project" value="UniProtKB-EC"/>
</dbReference>
<sequence length="409" mass="44114">MTAYAATVRYFNEAADLMGLSQNMRTLLLTPQREVKCQVAVQKDDGQIATYIGYRMQHDRARGPMKGGLRFDAAVDADEVLALATLMTWKTAVVNIPYGGAKGGIAVDVKSLSHSELERVTRGFVDAIHDVIGPDKDIPAPDMGTNAQVMAWIMSQYQKYHGFNPACVTGKPVELHGADGREEATGRGVAKVALALLKKENRPPEETTAAIQGFGNVGTFTAEFLHEDGVKIRAVSDAYGAVWNDDGLDIPALLAHSRETGGVKGFAGADALDGGAVLTSDVDLLIPAAIGGVLTKENAGDVRAKYVVEAANNPTRPEADEIFHRNDVLVVPDILANAGGVTVSYFEWVQNRQHFKWDKSRVRNELDKIMSNSFEAVWNKAQEKKVPLRTAAYLVGIGRVGRATVLAGI</sequence>
<dbReference type="Pfam" id="PF02812">
    <property type="entry name" value="ELFV_dehydrog_N"/>
    <property type="match status" value="1"/>
</dbReference>
<dbReference type="InterPro" id="IPR006096">
    <property type="entry name" value="Glu/Leu/Phe/Val/Trp_DH_C"/>
</dbReference>
<proteinExistence type="inferred from homology"/>
<protein>
    <recommendedName>
        <fullName evidence="4">Glutamate dehydrogenase</fullName>
    </recommendedName>
</protein>
<gene>
    <name evidence="7" type="primary">gdhA</name>
    <name evidence="7" type="ORF">LzC2_10900</name>
</gene>
<reference evidence="7 8" key="1">
    <citation type="journal article" date="2020" name="Syst. Appl. Microbiol.">
        <title>Alienimonas chondri sp. nov., a novel planctomycete isolated from the biofilm of the red alga Chondrus crispus.</title>
        <authorList>
            <person name="Vitorino I."/>
            <person name="Albuquerque L."/>
            <person name="Wiegand S."/>
            <person name="Kallscheuer N."/>
            <person name="da Costa M.S."/>
            <person name="Lobo-da-Cunha A."/>
            <person name="Jogler C."/>
            <person name="Lage O.M."/>
        </authorList>
    </citation>
    <scope>NUCLEOTIDE SEQUENCE [LARGE SCALE GENOMIC DNA]</scope>
    <source>
        <strain evidence="7 8">LzC2</strain>
    </source>
</reference>
<evidence type="ECO:0000313" key="7">
    <source>
        <dbReference type="EMBL" id="NNJ25028.1"/>
    </source>
</evidence>
<evidence type="ECO:0000256" key="1">
    <source>
        <dbReference type="ARBA" id="ARBA00006382"/>
    </source>
</evidence>
<keyword evidence="3" id="KW-0520">NAD</keyword>
<dbReference type="PANTHER" id="PTHR11606:SF24">
    <property type="entry name" value="NAD-SPECIFIC GLUTAMATE DEHYDROGENASE"/>
    <property type="match status" value="1"/>
</dbReference>
<dbReference type="SUPFAM" id="SSF53223">
    <property type="entry name" value="Aminoacid dehydrogenase-like, N-terminal domain"/>
    <property type="match status" value="1"/>
</dbReference>
<dbReference type="PRINTS" id="PR00082">
    <property type="entry name" value="GLFDHDRGNASE"/>
</dbReference>
<organism evidence="7 8">
    <name type="scientific">Alienimonas chondri</name>
    <dbReference type="NCBI Taxonomy" id="2681879"/>
    <lineage>
        <taxon>Bacteria</taxon>
        <taxon>Pseudomonadati</taxon>
        <taxon>Planctomycetota</taxon>
        <taxon>Planctomycetia</taxon>
        <taxon>Planctomycetales</taxon>
        <taxon>Planctomycetaceae</taxon>
        <taxon>Alienimonas</taxon>
    </lineage>
</organism>
<dbReference type="Gene3D" id="3.40.50.720">
    <property type="entry name" value="NAD(P)-binding Rossmann-like Domain"/>
    <property type="match status" value="1"/>
</dbReference>
<name>A0ABX1VCI8_9PLAN</name>
<dbReference type="SUPFAM" id="SSF51735">
    <property type="entry name" value="NAD(P)-binding Rossmann-fold domains"/>
    <property type="match status" value="1"/>
</dbReference>
<comment type="caution">
    <text evidence="7">The sequence shown here is derived from an EMBL/GenBank/DDBJ whole genome shotgun (WGS) entry which is preliminary data.</text>
</comment>
<dbReference type="CDD" id="cd01076">
    <property type="entry name" value="NAD_bind_1_Glu_DH"/>
    <property type="match status" value="1"/>
</dbReference>
<feature type="domain" description="Glutamate/phenylalanine/leucine/valine/L-tryptophan dehydrogenase C-terminal" evidence="6">
    <location>
        <begin position="178"/>
        <end position="408"/>
    </location>
</feature>
<dbReference type="SMART" id="SM00839">
    <property type="entry name" value="ELFV_dehydrog"/>
    <property type="match status" value="1"/>
</dbReference>
<evidence type="ECO:0000256" key="2">
    <source>
        <dbReference type="ARBA" id="ARBA00023002"/>
    </source>
</evidence>
<dbReference type="InterPro" id="IPR036291">
    <property type="entry name" value="NAD(P)-bd_dom_sf"/>
</dbReference>
<dbReference type="Gene3D" id="3.40.50.10860">
    <property type="entry name" value="Leucine Dehydrogenase, chain A, domain 1"/>
    <property type="match status" value="1"/>
</dbReference>